<dbReference type="Pfam" id="PF11142">
    <property type="entry name" value="DUF2917"/>
    <property type="match status" value="1"/>
</dbReference>
<dbReference type="SUPFAM" id="SSF51182">
    <property type="entry name" value="RmlC-like cupins"/>
    <property type="match status" value="1"/>
</dbReference>
<dbReference type="InterPro" id="IPR021317">
    <property type="entry name" value="DUF2917"/>
</dbReference>
<dbReference type="Proteomes" id="UP000235584">
    <property type="component" value="Chromosome"/>
</dbReference>
<dbReference type="InterPro" id="IPR011051">
    <property type="entry name" value="RmlC_Cupin_sf"/>
</dbReference>
<organism evidence="1 2">
    <name type="scientific">Bacteriovorax stolpii</name>
    <name type="common">Bdellovibrio stolpii</name>
    <dbReference type="NCBI Taxonomy" id="960"/>
    <lineage>
        <taxon>Bacteria</taxon>
        <taxon>Pseudomonadati</taxon>
        <taxon>Bdellovibrionota</taxon>
        <taxon>Bacteriovoracia</taxon>
        <taxon>Bacteriovoracales</taxon>
        <taxon>Bacteriovoracaceae</taxon>
        <taxon>Bacteriovorax</taxon>
    </lineage>
</organism>
<gene>
    <name evidence="1" type="ORF">C0V70_14880</name>
</gene>
<evidence type="ECO:0008006" key="3">
    <source>
        <dbReference type="Google" id="ProtNLM"/>
    </source>
</evidence>
<accession>A0A2K9NZX0</accession>
<dbReference type="OrthoDB" id="8720906at2"/>
<evidence type="ECO:0000313" key="2">
    <source>
        <dbReference type="Proteomes" id="UP000235584"/>
    </source>
</evidence>
<keyword evidence="2" id="KW-1185">Reference proteome</keyword>
<sequence>MCLEALMDNQIHLSDIKKVTLEKNQVFSLKRSKEVHVISGELWLTHEGDAQDYFYQAGDKFVLPDGKHSVMQALGKASFWF</sequence>
<dbReference type="EMBL" id="CP025704">
    <property type="protein sequence ID" value="AUO00225.1"/>
    <property type="molecule type" value="Genomic_DNA"/>
</dbReference>
<dbReference type="KEGG" id="bsto:C0V70_14880"/>
<evidence type="ECO:0000313" key="1">
    <source>
        <dbReference type="EMBL" id="AUO00225.1"/>
    </source>
</evidence>
<name>A0A2K9NZX0_BACTC</name>
<protein>
    <recommendedName>
        <fullName evidence="3">DUF2917 domain-containing protein</fullName>
    </recommendedName>
</protein>
<dbReference type="AlphaFoldDB" id="A0A2K9NZX0"/>
<reference evidence="1 2" key="1">
    <citation type="submission" date="2018-01" db="EMBL/GenBank/DDBJ databases">
        <title>Complete genome sequence of Bacteriovorax stolpii DSM12778.</title>
        <authorList>
            <person name="Tang B."/>
            <person name="Chang J."/>
        </authorList>
    </citation>
    <scope>NUCLEOTIDE SEQUENCE [LARGE SCALE GENOMIC DNA]</scope>
    <source>
        <strain evidence="1 2">DSM 12778</strain>
    </source>
</reference>
<proteinExistence type="predicted"/>